<proteinExistence type="predicted"/>
<evidence type="ECO:0000313" key="2">
    <source>
        <dbReference type="Proteomes" id="UP000275076"/>
    </source>
</evidence>
<keyword evidence="2" id="KW-1185">Reference proteome</keyword>
<sequence>MYSAFDIKSYVGVNKLSEQKIPLTSAEIGCLWTSFNDDSMSICVLEFMLKHLQDTDIKPAVQYAYDISSYHLDQITNTFKQEKFAFPYAFSAAEDVNMEAPWLFSDLFCLSYVNHMSKVGMLKYSGFITMSKRKDVRDFYTQALSETSTLYNQTTDIALSKGIHPTHPYIDVPKEADYVDSKKYYSGLNPFSKDRPLNAVEISHLYYNILTNSIGVKLCLSFAQTSPSKEIQDYMLRGKDISNKHIQIFTSTLLEGEVPTTRLPDLSVSDSTTPTFSDKLMMFHMTLLSAAGLSNYTTAAAASQRNDLTLNYERLSLESAQFAKSGADIMIKHHWLEQPPGTKDKEHLVRKKDKY</sequence>
<accession>A0A3R9QPH1</accession>
<dbReference type="Pfam" id="PF11553">
    <property type="entry name" value="DUF3231"/>
    <property type="match status" value="2"/>
</dbReference>
<name>A0A3R9QPH1_9BACI</name>
<protein>
    <submittedName>
        <fullName evidence="1">DUF3231 family protein</fullName>
    </submittedName>
</protein>
<dbReference type="Proteomes" id="UP000275076">
    <property type="component" value="Unassembled WGS sequence"/>
</dbReference>
<dbReference type="OrthoDB" id="1675670at2"/>
<organism evidence="1 2">
    <name type="scientific">Salibacterium salarium</name>
    <dbReference type="NCBI Taxonomy" id="284579"/>
    <lineage>
        <taxon>Bacteria</taxon>
        <taxon>Bacillati</taxon>
        <taxon>Bacillota</taxon>
        <taxon>Bacilli</taxon>
        <taxon>Bacillales</taxon>
        <taxon>Bacillaceae</taxon>
    </lineage>
</organism>
<dbReference type="InterPro" id="IPR021617">
    <property type="entry name" value="DUF3231"/>
</dbReference>
<dbReference type="InterPro" id="IPR012347">
    <property type="entry name" value="Ferritin-like"/>
</dbReference>
<dbReference type="EMBL" id="RBVX01000002">
    <property type="protein sequence ID" value="RSL34728.1"/>
    <property type="molecule type" value="Genomic_DNA"/>
</dbReference>
<reference evidence="1 2" key="1">
    <citation type="submission" date="2018-10" db="EMBL/GenBank/DDBJ databases">
        <title>Draft genome sequence of Bacillus salarius IM0101, isolated from a hypersaline soil in Inner Mongolia, China.</title>
        <authorList>
            <person name="Yamprayoonswat W."/>
            <person name="Boonvisut S."/>
            <person name="Jumpathong W."/>
            <person name="Sittihan S."/>
            <person name="Ruangsuj P."/>
            <person name="Wanthongcharoen S."/>
            <person name="Thongpramul N."/>
            <person name="Pimmason S."/>
            <person name="Yu B."/>
            <person name="Yasawong M."/>
        </authorList>
    </citation>
    <scope>NUCLEOTIDE SEQUENCE [LARGE SCALE GENOMIC DNA]</scope>
    <source>
        <strain evidence="1 2">IM0101</strain>
    </source>
</reference>
<comment type="caution">
    <text evidence="1">The sequence shown here is derived from an EMBL/GenBank/DDBJ whole genome shotgun (WGS) entry which is preliminary data.</text>
</comment>
<dbReference type="Gene3D" id="1.20.1260.10">
    <property type="match status" value="2"/>
</dbReference>
<evidence type="ECO:0000313" key="1">
    <source>
        <dbReference type="EMBL" id="RSL34728.1"/>
    </source>
</evidence>
<dbReference type="AlphaFoldDB" id="A0A3R9QPH1"/>
<gene>
    <name evidence="1" type="ORF">D7Z54_02490</name>
</gene>